<organism evidence="1 2">
    <name type="scientific">Acetobacterium bakii</name>
    <dbReference type="NCBI Taxonomy" id="52689"/>
    <lineage>
        <taxon>Bacteria</taxon>
        <taxon>Bacillati</taxon>
        <taxon>Bacillota</taxon>
        <taxon>Clostridia</taxon>
        <taxon>Eubacteriales</taxon>
        <taxon>Eubacteriaceae</taxon>
        <taxon>Acetobacterium</taxon>
    </lineage>
</organism>
<dbReference type="STRING" id="52689.AKG39_09555"/>
<evidence type="ECO:0000313" key="1">
    <source>
        <dbReference type="EMBL" id="KNZ41855.1"/>
    </source>
</evidence>
<proteinExistence type="predicted"/>
<name>A0A0L6U255_9FIRM</name>
<sequence>MNYDTIIVELLSRVQSLETEMEYVKNEFALRFEEENEVIEDEVDDLEVFTRSQAREKAIEIITEKFPDYFAQKAKRNEGSGIKVSKSYTNRPLLIKFYHSKSFPDRSGNSEHGWHVVRIDEVLGNYVDLCMFSLVDLDGNWNYLIYDPNEIAMYNEDNRLNASNELHLYFSVQDGKAVEVREDTIDVTDHLNNWSIIERMDNGYRDE</sequence>
<dbReference type="RefSeq" id="WP_050740162.1">
    <property type="nucleotide sequence ID" value="NZ_LGYO01000022.1"/>
</dbReference>
<comment type="caution">
    <text evidence="1">The sequence shown here is derived from an EMBL/GenBank/DDBJ whole genome shotgun (WGS) entry which is preliminary data.</text>
</comment>
<protein>
    <submittedName>
        <fullName evidence="1">Uncharacterized protein</fullName>
    </submittedName>
</protein>
<gene>
    <name evidence="1" type="ORF">AKG39_09555</name>
</gene>
<dbReference type="AlphaFoldDB" id="A0A0L6U255"/>
<dbReference type="OrthoDB" id="3034861at2"/>
<keyword evidence="2" id="KW-1185">Reference proteome</keyword>
<evidence type="ECO:0000313" key="2">
    <source>
        <dbReference type="Proteomes" id="UP000036873"/>
    </source>
</evidence>
<dbReference type="Proteomes" id="UP000036873">
    <property type="component" value="Unassembled WGS sequence"/>
</dbReference>
<accession>A0A0L6U255</accession>
<reference evidence="2" key="1">
    <citation type="submission" date="2015-07" db="EMBL/GenBank/DDBJ databases">
        <title>Draft genome sequence of Acetobacterium bakii DSM 8293, a potential psychrophilic chemical producer through syngas fermentation.</title>
        <authorList>
            <person name="Song Y."/>
            <person name="Hwang S."/>
            <person name="Cho B.-K."/>
        </authorList>
    </citation>
    <scope>NUCLEOTIDE SEQUENCE [LARGE SCALE GENOMIC DNA]</scope>
    <source>
        <strain evidence="2">DSM 8239</strain>
    </source>
</reference>
<dbReference type="EMBL" id="LGYO01000022">
    <property type="protein sequence ID" value="KNZ41855.1"/>
    <property type="molecule type" value="Genomic_DNA"/>
</dbReference>